<dbReference type="EMBL" id="JALJOT010000006">
    <property type="protein sequence ID" value="KAK9909751.1"/>
    <property type="molecule type" value="Genomic_DNA"/>
</dbReference>
<dbReference type="InterPro" id="IPR041677">
    <property type="entry name" value="DNA2/NAM7_AAA_11"/>
</dbReference>
<proteinExistence type="predicted"/>
<feature type="domain" description="DNA2/NAM7 helicase-like C-terminal" evidence="4">
    <location>
        <begin position="687"/>
        <end position="891"/>
    </location>
</feature>
<evidence type="ECO:0008006" key="7">
    <source>
        <dbReference type="Google" id="ProtNLM"/>
    </source>
</evidence>
<dbReference type="SUPFAM" id="SSF52058">
    <property type="entry name" value="L domain-like"/>
    <property type="match status" value="1"/>
</dbReference>
<feature type="domain" description="DNA2/NAM7 helicase helicase" evidence="3">
    <location>
        <begin position="377"/>
        <end position="679"/>
    </location>
</feature>
<evidence type="ECO:0000313" key="6">
    <source>
        <dbReference type="Proteomes" id="UP001491310"/>
    </source>
</evidence>
<comment type="subcellular location">
    <subcellularLocation>
        <location evidence="1">Cytoplasm</location>
        <location evidence="1">Cytoskeleton</location>
        <location evidence="1">Cilium axoneme</location>
    </subcellularLocation>
</comment>
<sequence length="1275" mass="141175">MPPAAGAAPEPIVQPRKSGKPENFKRPSTRTATGPPTAGGSAAPTTGGLNRLEREVLGGRLWHTACRRLNDDLPASVPLSFADAAEYVGTFEPLLFEEARECIRSDWGEACEGGRPKLWPAAISSLEDKHGDWVDVTVTPQQQPGAFSLNRPPMPGSLVILTSQRPPPRQALDWLTRPPRDRGPSRDSPEPPYGPGGGHRSRSSSPYTGGPEPSVWNGGNGRAEGSRGNPSLPFVIAGVVRTASYRQDAGTGTFVIGVNPCCRAHSEESCKAPCMQALEELRKQPNGWWGVVLSPLVTQIREYHTIHNLSTFPLAESILHPERLKEIGERTLSKEAIQRMWPIEVAQKGFIDFLRQQYDHTQLEAIEVATCHLGQPSKAEKAQEMLPFMLIQGPPGTGKTHTVKGVLNVWHLVHYQRYYNSLVAVLTADAKAGVNMESMQNAIDRKVRKTAPKPRILICAPSNAAADELLQRIMNTGFSDAQGKVYRPNVVRIGSEEAPLSQRAKDVWVDGLIRRYMGMTPAQWQHDSQRFKRQVFQLSRGIMEIQNRIKASTNEAPAEVHKWGQDLANMDEARDRAVVELNRLDMVHDLILQYQGVNRREVEASLEMSFVTEAEMVFTTLSSTGRRIFQRLEGAPFETVLIDEAAQASEIAALQPLVFGAKRAVLVGDPQQLPATVKSAKGKELELERSLFERLQRAGCPVKMLSVQYRMHPKIREFPSNYFYGGRLEDGKSVKEAKPPVFYEHPLLKPYVIFDVSHGREQRGGSNGGSLRNQAEADLAAALYVELADFRAAAERRGVSVGGCEVGIVTPYKQQKACLRDTFLRAVGPEASSKVMIETVDSFQGKQLDVIILSCVRASDRKSGVGFLADVRRMNVAITRAKQALWVLGSAATLERNPVWAALLANARERGCVIQEANARQLFPDRKPYKPPVSIPTQAAGTAAATTGETQQQSAQQPRPLQEGGDVFFCEPLDPPDDYAYSDWDYENINLDRYFRTGYWELLAPVLTSLRLKRLFTKEIPQGRLDWLLLLRNLQVLEVGGWSTPVHITFPAQLSCPALRRLILRQFTLGGPFNLECPSLEAFSFKEVIASVLPSGLDACNRLRVLKCSTLGSTDTGSMVQAWISSAVESVHSSLEELKLSGRSLSALPQCLSRCARFQSLRACHTKLGELPSLPLSLRVVDLRNNQFQGVPTLLEKLTGLTSLRLYSSNDIVTGQFQITCDLRPIIRLPKLQLLELARDSGHPLYTVWTVQSLSYLGLAEHEIARSGRRLELKF</sequence>
<dbReference type="SUPFAM" id="SSF52540">
    <property type="entry name" value="P-loop containing nucleoside triphosphate hydrolases"/>
    <property type="match status" value="1"/>
</dbReference>
<reference evidence="5 6" key="1">
    <citation type="journal article" date="2024" name="Nat. Commun.">
        <title>Phylogenomics reveals the evolutionary origins of lichenization in chlorophyte algae.</title>
        <authorList>
            <person name="Puginier C."/>
            <person name="Libourel C."/>
            <person name="Otte J."/>
            <person name="Skaloud P."/>
            <person name="Haon M."/>
            <person name="Grisel S."/>
            <person name="Petersen M."/>
            <person name="Berrin J.G."/>
            <person name="Delaux P.M."/>
            <person name="Dal Grande F."/>
            <person name="Keller J."/>
        </authorList>
    </citation>
    <scope>NUCLEOTIDE SEQUENCE [LARGE SCALE GENOMIC DNA]</scope>
    <source>
        <strain evidence="5 6">SAG 216-7</strain>
    </source>
</reference>
<evidence type="ECO:0000313" key="5">
    <source>
        <dbReference type="EMBL" id="KAK9909751.1"/>
    </source>
</evidence>
<dbReference type="PANTHER" id="PTHR10887">
    <property type="entry name" value="DNA2/NAM7 HELICASE FAMILY"/>
    <property type="match status" value="1"/>
</dbReference>
<evidence type="ECO:0000259" key="3">
    <source>
        <dbReference type="Pfam" id="PF13086"/>
    </source>
</evidence>
<feature type="compositionally biased region" description="Basic and acidic residues" evidence="2">
    <location>
        <begin position="178"/>
        <end position="189"/>
    </location>
</feature>
<name>A0ABR2YRU5_9CHLO</name>
<dbReference type="Gene3D" id="3.80.10.10">
    <property type="entry name" value="Ribonuclease Inhibitor"/>
    <property type="match status" value="1"/>
</dbReference>
<dbReference type="Pfam" id="PF13086">
    <property type="entry name" value="AAA_11"/>
    <property type="match status" value="1"/>
</dbReference>
<dbReference type="PANTHER" id="PTHR10887:SF495">
    <property type="entry name" value="HELICASE SENATAXIN ISOFORM X1-RELATED"/>
    <property type="match status" value="1"/>
</dbReference>
<protein>
    <recommendedName>
        <fullName evidence="7">P-loop containing nucleoside triphosphate hydrolase protein</fullName>
    </recommendedName>
</protein>
<dbReference type="Pfam" id="PF13087">
    <property type="entry name" value="AAA_12"/>
    <property type="match status" value="1"/>
</dbReference>
<dbReference type="CDD" id="cd18808">
    <property type="entry name" value="SF1_C_Upf1"/>
    <property type="match status" value="1"/>
</dbReference>
<feature type="compositionally biased region" description="Low complexity" evidence="2">
    <location>
        <begin position="937"/>
        <end position="959"/>
    </location>
</feature>
<feature type="region of interest" description="Disordered" evidence="2">
    <location>
        <begin position="1"/>
        <end position="50"/>
    </location>
</feature>
<dbReference type="InterPro" id="IPR045055">
    <property type="entry name" value="DNA2/NAM7-like"/>
</dbReference>
<dbReference type="Gene3D" id="3.40.50.300">
    <property type="entry name" value="P-loop containing nucleotide triphosphate hydrolases"/>
    <property type="match status" value="2"/>
</dbReference>
<dbReference type="InterPro" id="IPR047187">
    <property type="entry name" value="SF1_C_Upf1"/>
</dbReference>
<comment type="caution">
    <text evidence="5">The sequence shown here is derived from an EMBL/GenBank/DDBJ whole genome shotgun (WGS) entry which is preliminary data.</text>
</comment>
<feature type="compositionally biased region" description="Low complexity" evidence="2">
    <location>
        <begin position="29"/>
        <end position="48"/>
    </location>
</feature>
<gene>
    <name evidence="5" type="ORF">WJX75_006889</name>
</gene>
<dbReference type="InterPro" id="IPR032675">
    <property type="entry name" value="LRR_dom_sf"/>
</dbReference>
<dbReference type="CDD" id="cd18042">
    <property type="entry name" value="DEXXQc_SETX"/>
    <property type="match status" value="1"/>
</dbReference>
<evidence type="ECO:0000256" key="2">
    <source>
        <dbReference type="SAM" id="MobiDB-lite"/>
    </source>
</evidence>
<evidence type="ECO:0000259" key="4">
    <source>
        <dbReference type="Pfam" id="PF13087"/>
    </source>
</evidence>
<organism evidence="5 6">
    <name type="scientific">Coccomyxa subellipsoidea</name>
    <dbReference type="NCBI Taxonomy" id="248742"/>
    <lineage>
        <taxon>Eukaryota</taxon>
        <taxon>Viridiplantae</taxon>
        <taxon>Chlorophyta</taxon>
        <taxon>core chlorophytes</taxon>
        <taxon>Trebouxiophyceae</taxon>
        <taxon>Trebouxiophyceae incertae sedis</taxon>
        <taxon>Coccomyxaceae</taxon>
        <taxon>Coccomyxa</taxon>
    </lineage>
</organism>
<keyword evidence="6" id="KW-1185">Reference proteome</keyword>
<feature type="region of interest" description="Disordered" evidence="2">
    <location>
        <begin position="143"/>
        <end position="229"/>
    </location>
</feature>
<accession>A0ABR2YRU5</accession>
<dbReference type="InterPro" id="IPR041679">
    <property type="entry name" value="DNA2/NAM7-like_C"/>
</dbReference>
<evidence type="ECO:0000256" key="1">
    <source>
        <dbReference type="ARBA" id="ARBA00004430"/>
    </source>
</evidence>
<dbReference type="InterPro" id="IPR027417">
    <property type="entry name" value="P-loop_NTPase"/>
</dbReference>
<feature type="region of interest" description="Disordered" evidence="2">
    <location>
        <begin position="933"/>
        <end position="959"/>
    </location>
</feature>
<dbReference type="Proteomes" id="UP001491310">
    <property type="component" value="Unassembled WGS sequence"/>
</dbReference>